<keyword evidence="2" id="KW-1185">Reference proteome</keyword>
<accession>A0A8R1Y7G5</accession>
<protein>
    <submittedName>
        <fullName evidence="1">Uncharacterized protein</fullName>
    </submittedName>
</protein>
<organism evidence="1 2">
    <name type="scientific">Onchocerca volvulus</name>
    <dbReference type="NCBI Taxonomy" id="6282"/>
    <lineage>
        <taxon>Eukaryota</taxon>
        <taxon>Metazoa</taxon>
        <taxon>Ecdysozoa</taxon>
        <taxon>Nematoda</taxon>
        <taxon>Chromadorea</taxon>
        <taxon>Rhabditida</taxon>
        <taxon>Spirurina</taxon>
        <taxon>Spiruromorpha</taxon>
        <taxon>Filarioidea</taxon>
        <taxon>Onchocercidae</taxon>
        <taxon>Onchocerca</taxon>
    </lineage>
</organism>
<evidence type="ECO:0000313" key="1">
    <source>
        <dbReference type="EnsemblMetazoa" id="OVOC8331.1"/>
    </source>
</evidence>
<dbReference type="Proteomes" id="UP000024404">
    <property type="component" value="Unassembled WGS sequence"/>
</dbReference>
<name>A0A8R1Y7G5_ONCVO</name>
<dbReference type="EMBL" id="CMVM020000248">
    <property type="status" value="NOT_ANNOTATED_CDS"/>
    <property type="molecule type" value="Genomic_DNA"/>
</dbReference>
<reference evidence="1" key="2">
    <citation type="submission" date="2022-06" db="UniProtKB">
        <authorList>
            <consortium name="EnsemblMetazoa"/>
        </authorList>
    </citation>
    <scope>IDENTIFICATION</scope>
</reference>
<proteinExistence type="predicted"/>
<sequence length="62" mass="7309">MSEMVLFLGNFLFLQNRWLNVPLRIGRTNKRQFILLSDVTSCHLECHRMVIGNVHRSPRLIS</sequence>
<evidence type="ECO:0000313" key="2">
    <source>
        <dbReference type="Proteomes" id="UP000024404"/>
    </source>
</evidence>
<dbReference type="AlphaFoldDB" id="A0A8R1Y7G5"/>
<dbReference type="EnsemblMetazoa" id="OVOC8331.1">
    <property type="protein sequence ID" value="OVOC8331.1"/>
    <property type="gene ID" value="WBGene00245140"/>
</dbReference>
<reference evidence="2" key="1">
    <citation type="submission" date="2013-10" db="EMBL/GenBank/DDBJ databases">
        <title>Genome sequencing of Onchocerca volvulus.</title>
        <authorList>
            <person name="Cotton J."/>
            <person name="Tsai J."/>
            <person name="Stanley E."/>
            <person name="Tracey A."/>
            <person name="Holroyd N."/>
            <person name="Lustigman S."/>
            <person name="Berriman M."/>
        </authorList>
    </citation>
    <scope>NUCLEOTIDE SEQUENCE</scope>
</reference>